<dbReference type="CDD" id="cd07560">
    <property type="entry name" value="Peptidase_S41_CPP"/>
    <property type="match status" value="1"/>
</dbReference>
<accession>A0A5C8JIS9</accession>
<dbReference type="InterPro" id="IPR005151">
    <property type="entry name" value="Tail-specific_protease"/>
</dbReference>
<keyword evidence="8" id="KW-1185">Reference proteome</keyword>
<dbReference type="EMBL" id="VRTY01000068">
    <property type="protein sequence ID" value="TXK36906.1"/>
    <property type="molecule type" value="Genomic_DNA"/>
</dbReference>
<keyword evidence="3 5" id="KW-0378">Hydrolase</keyword>
<dbReference type="Pfam" id="PF17820">
    <property type="entry name" value="PDZ_6"/>
    <property type="match status" value="1"/>
</dbReference>
<dbReference type="FunFam" id="2.30.42.10:FF:000063">
    <property type="entry name" value="Peptidase, S41 family"/>
    <property type="match status" value="1"/>
</dbReference>
<evidence type="ECO:0000256" key="5">
    <source>
        <dbReference type="RuleBase" id="RU004404"/>
    </source>
</evidence>
<dbReference type="SMART" id="SM00245">
    <property type="entry name" value="TSPc"/>
    <property type="match status" value="1"/>
</dbReference>
<dbReference type="Pfam" id="PF03572">
    <property type="entry name" value="Peptidase_S41"/>
    <property type="match status" value="1"/>
</dbReference>
<keyword evidence="4 5" id="KW-0720">Serine protease</keyword>
<dbReference type="Gene3D" id="3.90.226.10">
    <property type="entry name" value="2-enoyl-CoA Hydratase, Chain A, domain 1"/>
    <property type="match status" value="1"/>
</dbReference>
<feature type="domain" description="PDZ" evidence="6">
    <location>
        <begin position="85"/>
        <end position="156"/>
    </location>
</feature>
<dbReference type="PANTHER" id="PTHR32060:SF30">
    <property type="entry name" value="CARBOXY-TERMINAL PROCESSING PROTEASE CTPA"/>
    <property type="match status" value="1"/>
</dbReference>
<dbReference type="Gene3D" id="3.30.750.44">
    <property type="match status" value="1"/>
</dbReference>
<evidence type="ECO:0000256" key="3">
    <source>
        <dbReference type="ARBA" id="ARBA00022801"/>
    </source>
</evidence>
<evidence type="ECO:0000256" key="4">
    <source>
        <dbReference type="ARBA" id="ARBA00022825"/>
    </source>
</evidence>
<dbReference type="CDD" id="cd06782">
    <property type="entry name" value="cpPDZ_CPP-like"/>
    <property type="match status" value="1"/>
</dbReference>
<dbReference type="Gene3D" id="2.30.42.10">
    <property type="match status" value="1"/>
</dbReference>
<gene>
    <name evidence="7" type="ORF">FVR03_16580</name>
</gene>
<evidence type="ECO:0000256" key="2">
    <source>
        <dbReference type="ARBA" id="ARBA00022670"/>
    </source>
</evidence>
<dbReference type="GO" id="GO:0030288">
    <property type="term" value="C:outer membrane-bounded periplasmic space"/>
    <property type="evidence" value="ECO:0007669"/>
    <property type="project" value="TreeGrafter"/>
</dbReference>
<evidence type="ECO:0000259" key="6">
    <source>
        <dbReference type="PROSITE" id="PS50106"/>
    </source>
</evidence>
<sequence>MYKKSVVGFVLGCFAIGLVSFKSDSERFFEIAKNLDVFATLFKEVNTYYVDDVPPAKLVRTGIDAMLKSLDPYTNYIPEDDIEDFRTMTTGQYGGIGALVGSRDGKVVVQMPYEDSPAHKAGLNIGDEIVKIDGVAVTGKNSSDVSKLLKGQANTVLKLEVRSYGQTKARTVELTRANINVDNVSYAGMIDDEIGYFQLSGFTMDAGKEVKTAVQKLKEQGAKKIIFDLRDNPGGLLHEAVNISNVFVDKGRDIVSTKGKVKEWNKTYKALDEPLDKEIPLVILTSSRSASASEIVAGVMQDYDRAVLVGERTFGKGLVQATRPLSYNSQLKVTTAKYYIPSGRCIQAIDYAHRNEDGSVAQIPDSLKVAFKTASGRTVYDGGGVSPDVEVEQHNYAEIVKTMASKGYFFDFANKYKVEHASIPPAKQFKLSDADYQKFVAYLGDKDVSYSTKVEEELKELAERAKEGKHYDDIKSDLDAIKKKVSHNKANDLTRFKSEIKEVLEAEIASRYYLQKGYIEATFDDDPDILAAKRVLNDPQEYKSYFKVK</sequence>
<reference evidence="7 8" key="1">
    <citation type="submission" date="2019-08" db="EMBL/GenBank/DDBJ databases">
        <authorList>
            <person name="Shi S."/>
        </authorList>
    </citation>
    <scope>NUCLEOTIDE SEQUENCE [LARGE SCALE GENOMIC DNA]</scope>
    <source>
        <strain evidence="7 8">GY10130</strain>
    </source>
</reference>
<dbReference type="GO" id="GO:0007165">
    <property type="term" value="P:signal transduction"/>
    <property type="evidence" value="ECO:0007669"/>
    <property type="project" value="TreeGrafter"/>
</dbReference>
<dbReference type="SUPFAM" id="SSF50156">
    <property type="entry name" value="PDZ domain-like"/>
    <property type="match status" value="1"/>
</dbReference>
<dbReference type="InterPro" id="IPR029045">
    <property type="entry name" value="ClpP/crotonase-like_dom_sf"/>
</dbReference>
<organism evidence="7 8">
    <name type="scientific">Pontibacter qinzhouensis</name>
    <dbReference type="NCBI Taxonomy" id="2603253"/>
    <lineage>
        <taxon>Bacteria</taxon>
        <taxon>Pseudomonadati</taxon>
        <taxon>Bacteroidota</taxon>
        <taxon>Cytophagia</taxon>
        <taxon>Cytophagales</taxon>
        <taxon>Hymenobacteraceae</taxon>
        <taxon>Pontibacter</taxon>
    </lineage>
</organism>
<evidence type="ECO:0000313" key="8">
    <source>
        <dbReference type="Proteomes" id="UP000321926"/>
    </source>
</evidence>
<dbReference type="InterPro" id="IPR036034">
    <property type="entry name" value="PDZ_sf"/>
</dbReference>
<proteinExistence type="inferred from homology"/>
<keyword evidence="2 5" id="KW-0645">Protease</keyword>
<dbReference type="InterPro" id="IPR004447">
    <property type="entry name" value="Peptidase_S41A"/>
</dbReference>
<evidence type="ECO:0000256" key="1">
    <source>
        <dbReference type="ARBA" id="ARBA00009179"/>
    </source>
</evidence>
<dbReference type="GO" id="GO:0004175">
    <property type="term" value="F:endopeptidase activity"/>
    <property type="evidence" value="ECO:0007669"/>
    <property type="project" value="TreeGrafter"/>
</dbReference>
<comment type="similarity">
    <text evidence="1 5">Belongs to the peptidase S41A family.</text>
</comment>
<dbReference type="GO" id="GO:0008236">
    <property type="term" value="F:serine-type peptidase activity"/>
    <property type="evidence" value="ECO:0007669"/>
    <property type="project" value="UniProtKB-KW"/>
</dbReference>
<dbReference type="RefSeq" id="WP_147922876.1">
    <property type="nucleotide sequence ID" value="NZ_VRTY01000068.1"/>
</dbReference>
<dbReference type="OrthoDB" id="9812068at2"/>
<dbReference type="PROSITE" id="PS50106">
    <property type="entry name" value="PDZ"/>
    <property type="match status" value="1"/>
</dbReference>
<dbReference type="InterPro" id="IPR041489">
    <property type="entry name" value="PDZ_6"/>
</dbReference>
<dbReference type="AlphaFoldDB" id="A0A5C8JIS9"/>
<protein>
    <submittedName>
        <fullName evidence="7">S41 family peptidase</fullName>
    </submittedName>
</protein>
<name>A0A5C8JIS9_9BACT</name>
<dbReference type="PANTHER" id="PTHR32060">
    <property type="entry name" value="TAIL-SPECIFIC PROTEASE"/>
    <property type="match status" value="1"/>
</dbReference>
<dbReference type="SMART" id="SM00228">
    <property type="entry name" value="PDZ"/>
    <property type="match status" value="1"/>
</dbReference>
<dbReference type="NCBIfam" id="TIGR00225">
    <property type="entry name" value="prc"/>
    <property type="match status" value="1"/>
</dbReference>
<dbReference type="GO" id="GO:0006508">
    <property type="term" value="P:proteolysis"/>
    <property type="evidence" value="ECO:0007669"/>
    <property type="project" value="UniProtKB-KW"/>
</dbReference>
<dbReference type="InterPro" id="IPR001478">
    <property type="entry name" value="PDZ"/>
</dbReference>
<dbReference type="SUPFAM" id="SSF52096">
    <property type="entry name" value="ClpP/crotonase"/>
    <property type="match status" value="1"/>
</dbReference>
<dbReference type="Proteomes" id="UP000321926">
    <property type="component" value="Unassembled WGS sequence"/>
</dbReference>
<comment type="caution">
    <text evidence="7">The sequence shown here is derived from an EMBL/GenBank/DDBJ whole genome shotgun (WGS) entry which is preliminary data.</text>
</comment>
<evidence type="ECO:0000313" key="7">
    <source>
        <dbReference type="EMBL" id="TXK36906.1"/>
    </source>
</evidence>